<protein>
    <recommendedName>
        <fullName evidence="5">Aminotransferase class I/II-fold pyridoxal phosphate-dependent enzyme</fullName>
    </recommendedName>
</protein>
<dbReference type="GO" id="GO:0030170">
    <property type="term" value="F:pyridoxal phosphate binding"/>
    <property type="evidence" value="ECO:0007669"/>
    <property type="project" value="TreeGrafter"/>
</dbReference>
<evidence type="ECO:0000313" key="3">
    <source>
        <dbReference type="EMBL" id="MXQ66255.1"/>
    </source>
</evidence>
<comment type="similarity">
    <text evidence="2">Belongs to the DegT/DnrJ/EryC1 family.</text>
</comment>
<dbReference type="SUPFAM" id="SSF53383">
    <property type="entry name" value="PLP-dependent transferases"/>
    <property type="match status" value="1"/>
</dbReference>
<evidence type="ECO:0000313" key="4">
    <source>
        <dbReference type="Proteomes" id="UP000431901"/>
    </source>
</evidence>
<dbReference type="Pfam" id="PF01041">
    <property type="entry name" value="DegT_DnrJ_EryC1"/>
    <property type="match status" value="1"/>
</dbReference>
<keyword evidence="2" id="KW-0663">Pyridoxal phosphate</keyword>
<evidence type="ECO:0000256" key="1">
    <source>
        <dbReference type="ARBA" id="ARBA00001933"/>
    </source>
</evidence>
<name>A0A6I4WDC3_9ACTN</name>
<dbReference type="PANTHER" id="PTHR30244">
    <property type="entry name" value="TRANSAMINASE"/>
    <property type="match status" value="1"/>
</dbReference>
<dbReference type="InterPro" id="IPR015422">
    <property type="entry name" value="PyrdxlP-dep_Trfase_small"/>
</dbReference>
<organism evidence="3 4">
    <name type="scientific">Actinomadura rayongensis</name>
    <dbReference type="NCBI Taxonomy" id="1429076"/>
    <lineage>
        <taxon>Bacteria</taxon>
        <taxon>Bacillati</taxon>
        <taxon>Actinomycetota</taxon>
        <taxon>Actinomycetes</taxon>
        <taxon>Streptosporangiales</taxon>
        <taxon>Thermomonosporaceae</taxon>
        <taxon>Actinomadura</taxon>
    </lineage>
</organism>
<dbReference type="InterPro" id="IPR015421">
    <property type="entry name" value="PyrdxlP-dep_Trfase_major"/>
</dbReference>
<dbReference type="InterPro" id="IPR000653">
    <property type="entry name" value="DegT/StrS_aminotransferase"/>
</dbReference>
<dbReference type="PANTHER" id="PTHR30244:SF34">
    <property type="entry name" value="DTDP-4-AMINO-4,6-DIDEOXYGALACTOSE TRANSAMINASE"/>
    <property type="match status" value="1"/>
</dbReference>
<accession>A0A6I4WDC3</accession>
<dbReference type="RefSeq" id="WP_161104466.1">
    <property type="nucleotide sequence ID" value="NZ_JBHLYI010000007.1"/>
</dbReference>
<dbReference type="Gene3D" id="3.90.1150.10">
    <property type="entry name" value="Aspartate Aminotransferase, domain 1"/>
    <property type="match status" value="1"/>
</dbReference>
<comment type="cofactor">
    <cofactor evidence="1">
        <name>pyridoxal 5'-phosphate</name>
        <dbReference type="ChEBI" id="CHEBI:597326"/>
    </cofactor>
</comment>
<dbReference type="EMBL" id="WUTW01000004">
    <property type="protein sequence ID" value="MXQ66255.1"/>
    <property type="molecule type" value="Genomic_DNA"/>
</dbReference>
<gene>
    <name evidence="3" type="ORF">GQ466_19755</name>
</gene>
<reference evidence="3 4" key="1">
    <citation type="submission" date="2019-12" db="EMBL/GenBank/DDBJ databases">
        <title>Nocardia macrotermitis sp. nov. and Nocardia aurantia sp. nov., isolated from the gut of the fungus growing-termite Macrotermes natalensis.</title>
        <authorList>
            <person name="Christine B."/>
            <person name="Rene B."/>
        </authorList>
    </citation>
    <scope>NUCLEOTIDE SEQUENCE [LARGE SCALE GENOMIC DNA]</scope>
    <source>
        <strain evidence="3 4">DSM 102126</strain>
    </source>
</reference>
<evidence type="ECO:0000256" key="2">
    <source>
        <dbReference type="RuleBase" id="RU004508"/>
    </source>
</evidence>
<dbReference type="AlphaFoldDB" id="A0A6I4WDC3"/>
<sequence>MGSDGPRLWPFYSERAVARVTARVRAGTMYSTTGDDPDIAACERRLADVLLPGASAVLCNSGTAALAGAYHGLALEPGAEVLVPSNTFRATATPLLALGLRPVLCDSLPADGRIDLADAARRITARTRALVVTHLWGRPVPLDDARALADRHGLALVEDCSHAHGTRWRGRPVGSAGHVAAFSLGTTKMVSGGLAGVLLTTDRDVYERALVFGQPKHRALADVADPALRALAETGLGHNLRPSPAAAILCDDHLDRLPTTVAVRNRNLARLDALLGALLPALRPLGRDHAHGTLYKFHCRWTDPETPADRVVQLLKAAGLAVRRPAKALHRTPLFTDPGLLDDGLPGPVRAVPGDFPGTDRCMTDLIEFAGRDLYEDSEPVLARYEAAFRHAGAALAEGRARC</sequence>
<keyword evidence="4" id="KW-1185">Reference proteome</keyword>
<dbReference type="OrthoDB" id="9804264at2"/>
<evidence type="ECO:0008006" key="5">
    <source>
        <dbReference type="Google" id="ProtNLM"/>
    </source>
</evidence>
<dbReference type="Gene3D" id="3.40.640.10">
    <property type="entry name" value="Type I PLP-dependent aspartate aminotransferase-like (Major domain)"/>
    <property type="match status" value="1"/>
</dbReference>
<dbReference type="Proteomes" id="UP000431901">
    <property type="component" value="Unassembled WGS sequence"/>
</dbReference>
<proteinExistence type="inferred from homology"/>
<dbReference type="GO" id="GO:0000271">
    <property type="term" value="P:polysaccharide biosynthetic process"/>
    <property type="evidence" value="ECO:0007669"/>
    <property type="project" value="TreeGrafter"/>
</dbReference>
<comment type="caution">
    <text evidence="3">The sequence shown here is derived from an EMBL/GenBank/DDBJ whole genome shotgun (WGS) entry which is preliminary data.</text>
</comment>
<dbReference type="GO" id="GO:0008483">
    <property type="term" value="F:transaminase activity"/>
    <property type="evidence" value="ECO:0007669"/>
    <property type="project" value="TreeGrafter"/>
</dbReference>
<dbReference type="InterPro" id="IPR015424">
    <property type="entry name" value="PyrdxlP-dep_Trfase"/>
</dbReference>